<dbReference type="GO" id="GO:0019843">
    <property type="term" value="F:rRNA binding"/>
    <property type="evidence" value="ECO:0007669"/>
    <property type="project" value="UniProtKB-UniRule"/>
</dbReference>
<name>A0A0G4FGQ7_9ALVE</name>
<feature type="domain" description="Small ribosomal subunit protein eS4 C-terminal" evidence="9">
    <location>
        <begin position="212"/>
        <end position="258"/>
    </location>
</feature>
<gene>
    <name evidence="10" type="ORF">Cvel_16928</name>
</gene>
<dbReference type="InterPro" id="IPR038237">
    <property type="entry name" value="Ribosomal_eS4_central_sf"/>
</dbReference>
<evidence type="ECO:0000256" key="3">
    <source>
        <dbReference type="ARBA" id="ARBA00022884"/>
    </source>
</evidence>
<dbReference type="Gene3D" id="2.40.50.740">
    <property type="match status" value="1"/>
</dbReference>
<dbReference type="FunFam" id="2.40.50.740:FF:000001">
    <property type="entry name" value="40S ribosomal protein S4"/>
    <property type="match status" value="1"/>
</dbReference>
<dbReference type="GO" id="GO:0006412">
    <property type="term" value="P:translation"/>
    <property type="evidence" value="ECO:0007669"/>
    <property type="project" value="InterPro"/>
</dbReference>
<evidence type="ECO:0000259" key="7">
    <source>
        <dbReference type="Pfam" id="PF00900"/>
    </source>
</evidence>
<dbReference type="PIRSF" id="PIRSF002116">
    <property type="entry name" value="Ribosomal_S4"/>
    <property type="match status" value="1"/>
</dbReference>
<accession>A0A0G4FGQ7</accession>
<dbReference type="VEuPathDB" id="CryptoDB:Cvel_16928"/>
<dbReference type="FunFam" id="2.30.30.30:FF:000005">
    <property type="entry name" value="40S ribosomal protein S4"/>
    <property type="match status" value="1"/>
</dbReference>
<dbReference type="EMBL" id="CDMZ01000360">
    <property type="protein sequence ID" value="CEM12628.1"/>
    <property type="molecule type" value="Genomic_DNA"/>
</dbReference>
<dbReference type="InterPro" id="IPR000876">
    <property type="entry name" value="Ribosomal_eS4"/>
</dbReference>
<dbReference type="InterPro" id="IPR013843">
    <property type="entry name" value="Ribosomal_eS4_N"/>
</dbReference>
<evidence type="ECO:0000256" key="4">
    <source>
        <dbReference type="ARBA" id="ARBA00022980"/>
    </source>
</evidence>
<dbReference type="AlphaFoldDB" id="A0A0G4FGQ7"/>
<evidence type="ECO:0000256" key="6">
    <source>
        <dbReference type="PIRNR" id="PIRNR002116"/>
    </source>
</evidence>
<dbReference type="SUPFAM" id="SSF55174">
    <property type="entry name" value="Alpha-L RNA-binding motif"/>
    <property type="match status" value="1"/>
</dbReference>
<dbReference type="Pfam" id="PF00900">
    <property type="entry name" value="Ribosomal_S4e"/>
    <property type="match status" value="1"/>
</dbReference>
<proteinExistence type="inferred from homology"/>
<dbReference type="InterPro" id="IPR018199">
    <property type="entry name" value="Ribosomal_eS4_N_CS"/>
</dbReference>
<dbReference type="CDD" id="cd00165">
    <property type="entry name" value="S4"/>
    <property type="match status" value="1"/>
</dbReference>
<dbReference type="Pfam" id="PF16121">
    <property type="entry name" value="40S_S4_C"/>
    <property type="match status" value="1"/>
</dbReference>
<keyword evidence="2 6" id="KW-0699">rRNA-binding</keyword>
<feature type="domain" description="Small ribosomal subunit protein eS4 N-terminal" evidence="8">
    <location>
        <begin position="3"/>
        <end position="39"/>
    </location>
</feature>
<dbReference type="GO" id="GO:0003735">
    <property type="term" value="F:structural constituent of ribosome"/>
    <property type="evidence" value="ECO:0007669"/>
    <property type="project" value="UniProtKB-UniRule"/>
</dbReference>
<organism evidence="10">
    <name type="scientific">Chromera velia CCMP2878</name>
    <dbReference type="NCBI Taxonomy" id="1169474"/>
    <lineage>
        <taxon>Eukaryota</taxon>
        <taxon>Sar</taxon>
        <taxon>Alveolata</taxon>
        <taxon>Colpodellida</taxon>
        <taxon>Chromeraceae</taxon>
        <taxon>Chromera</taxon>
    </lineage>
</organism>
<dbReference type="PROSITE" id="PS50889">
    <property type="entry name" value="S4"/>
    <property type="match status" value="1"/>
</dbReference>
<keyword evidence="5 6" id="KW-0687">Ribonucleoprotein</keyword>
<keyword evidence="4 6" id="KW-0689">Ribosomal protein</keyword>
<evidence type="ECO:0000313" key="10">
    <source>
        <dbReference type="EMBL" id="CEM12628.1"/>
    </source>
</evidence>
<evidence type="ECO:0000256" key="1">
    <source>
        <dbReference type="ARBA" id="ARBA00007500"/>
    </source>
</evidence>
<evidence type="ECO:0000256" key="2">
    <source>
        <dbReference type="ARBA" id="ARBA00022730"/>
    </source>
</evidence>
<dbReference type="InterPro" id="IPR041982">
    <property type="entry name" value="Ribosomal_eS4_KOW"/>
</dbReference>
<dbReference type="FunFam" id="3.10.290.10:FF:000051">
    <property type="entry name" value="40S ribosomal protein S4, X isoform"/>
    <property type="match status" value="1"/>
</dbReference>
<dbReference type="GO" id="GO:0022627">
    <property type="term" value="C:cytosolic small ribosomal subunit"/>
    <property type="evidence" value="ECO:0007669"/>
    <property type="project" value="TreeGrafter"/>
</dbReference>
<dbReference type="PhylomeDB" id="A0A0G4FGQ7"/>
<dbReference type="Gene3D" id="3.10.290.10">
    <property type="entry name" value="RNA-binding S4 domain"/>
    <property type="match status" value="1"/>
</dbReference>
<reference evidence="10" key="1">
    <citation type="submission" date="2014-11" db="EMBL/GenBank/DDBJ databases">
        <authorList>
            <person name="Otto D Thomas"/>
            <person name="Naeem Raeece"/>
        </authorList>
    </citation>
    <scope>NUCLEOTIDE SEQUENCE</scope>
</reference>
<keyword evidence="3 6" id="KW-0694">RNA-binding</keyword>
<dbReference type="PANTHER" id="PTHR11581:SF0">
    <property type="entry name" value="SMALL RIBOSOMAL SUBUNIT PROTEIN ES4"/>
    <property type="match status" value="1"/>
</dbReference>
<dbReference type="Gene3D" id="2.30.30.30">
    <property type="match status" value="1"/>
</dbReference>
<dbReference type="Pfam" id="PF08071">
    <property type="entry name" value="RS4NT"/>
    <property type="match status" value="1"/>
</dbReference>
<evidence type="ECO:0000256" key="5">
    <source>
        <dbReference type="ARBA" id="ARBA00023274"/>
    </source>
</evidence>
<dbReference type="PROSITE" id="PS00528">
    <property type="entry name" value="RIBOSOMAL_S4E"/>
    <property type="match status" value="1"/>
</dbReference>
<dbReference type="InterPro" id="IPR013845">
    <property type="entry name" value="Ribosomal_eS4_central_region"/>
</dbReference>
<evidence type="ECO:0000259" key="9">
    <source>
        <dbReference type="Pfam" id="PF16121"/>
    </source>
</evidence>
<sequence>MARGPRKHLKRVAAPRAWMLDKLTGLYAPRPSQGPHKLRECLPLCLLLRNRLKYALTYQEVKYIVMQRLVKVDGKVRTDHCFPLGFSDVVTLDKTGEHFRMLYDTKGRYVPHKISAEEASYKLCRVKRVALGPKGIPFATTHDARTIRFVHPEVKANDTLRVDISTGKVIDFVKFSVGNKAMITGGNNVGRVGTIIHREPHPGSHEIIHIQDARGNKFATRLTNVMVIGEGEKAWISIPKGNGIKLNVVEDRTARLQKNSS</sequence>
<dbReference type="HAMAP" id="MF_00485">
    <property type="entry name" value="Ribosomal_eS4"/>
    <property type="match status" value="1"/>
</dbReference>
<feature type="domain" description="Small ribosomal subunit protein eS4 central region" evidence="7">
    <location>
        <begin position="95"/>
        <end position="169"/>
    </location>
</feature>
<evidence type="ECO:0000259" key="8">
    <source>
        <dbReference type="Pfam" id="PF08071"/>
    </source>
</evidence>
<protein>
    <recommendedName>
        <fullName evidence="6">40S ribosomal protein S4</fullName>
    </recommendedName>
</protein>
<comment type="similarity">
    <text evidence="1 6">Belongs to the eukaryotic ribosomal protein eS4 family.</text>
</comment>
<dbReference type="InterPro" id="IPR014722">
    <property type="entry name" value="Rib_uL2_dom2"/>
</dbReference>
<dbReference type="PANTHER" id="PTHR11581">
    <property type="entry name" value="30S/40S RIBOSOMAL PROTEIN S4"/>
    <property type="match status" value="1"/>
</dbReference>
<dbReference type="CDD" id="cd06087">
    <property type="entry name" value="KOW_RPS4"/>
    <property type="match status" value="1"/>
</dbReference>
<dbReference type="InterPro" id="IPR032277">
    <property type="entry name" value="Ribosomal_eS4_C"/>
</dbReference>
<dbReference type="InterPro" id="IPR036986">
    <property type="entry name" value="S4_RNA-bd_sf"/>
</dbReference>